<dbReference type="AlphaFoldDB" id="A0A2S2QNS4"/>
<evidence type="ECO:0000256" key="1">
    <source>
        <dbReference type="ARBA" id="ARBA00004141"/>
    </source>
</evidence>
<dbReference type="InterPro" id="IPR029673">
    <property type="entry name" value="TMEM179"/>
</dbReference>
<evidence type="ECO:0000313" key="8">
    <source>
        <dbReference type="Proteomes" id="UP000694846"/>
    </source>
</evidence>
<dbReference type="InterPro" id="IPR059010">
    <property type="entry name" value="TMEM179-179B"/>
</dbReference>
<dbReference type="EMBL" id="GGMS01010161">
    <property type="protein sequence ID" value="MBY79364.1"/>
    <property type="molecule type" value="Transcribed_RNA"/>
</dbReference>
<keyword evidence="4 6" id="KW-0472">Membrane</keyword>
<keyword evidence="8" id="KW-1185">Reference proteome</keyword>
<feature type="transmembrane region" description="Helical" evidence="6">
    <location>
        <begin position="74"/>
        <end position="93"/>
    </location>
</feature>
<dbReference type="OrthoDB" id="6423876at2759"/>
<accession>A0A2S2QNS4</accession>
<proteinExistence type="inferred from homology"/>
<dbReference type="Proteomes" id="UP000694846">
    <property type="component" value="Unplaced"/>
</dbReference>
<evidence type="ECO:0000256" key="2">
    <source>
        <dbReference type="ARBA" id="ARBA00022692"/>
    </source>
</evidence>
<dbReference type="PANTHER" id="PTHR31872">
    <property type="entry name" value="TRANSMEMBRANE PROTEIN 179"/>
    <property type="match status" value="1"/>
</dbReference>
<evidence type="ECO:0000256" key="5">
    <source>
        <dbReference type="ARBA" id="ARBA00093776"/>
    </source>
</evidence>
<evidence type="ECO:0000313" key="9">
    <source>
        <dbReference type="RefSeq" id="XP_025415911.1"/>
    </source>
</evidence>
<keyword evidence="2 6" id="KW-0812">Transmembrane</keyword>
<comment type="similarity">
    <text evidence="5">Belongs to the TMEM179 family.</text>
</comment>
<name>A0A2S2QNS4_9HEMI</name>
<feature type="transmembrane region" description="Helical" evidence="6">
    <location>
        <begin position="183"/>
        <end position="206"/>
    </location>
</feature>
<gene>
    <name evidence="7" type="primary">tmem179</name>
    <name evidence="9" type="synonym">LOC112687426</name>
    <name evidence="7" type="ORF">g.34420</name>
</gene>
<feature type="transmembrane region" description="Helical" evidence="6">
    <location>
        <begin position="21"/>
        <end position="44"/>
    </location>
</feature>
<dbReference type="Pfam" id="PF26158">
    <property type="entry name" value="Claudin_TMEM179-179B"/>
    <property type="match status" value="1"/>
</dbReference>
<reference evidence="7" key="1">
    <citation type="submission" date="2018-04" db="EMBL/GenBank/DDBJ databases">
        <title>Transcriptome assembly of Sipha flava.</title>
        <authorList>
            <person name="Scully E.D."/>
            <person name="Geib S.M."/>
            <person name="Palmer N.A."/>
            <person name="Koch K."/>
            <person name="Bradshaw J."/>
            <person name="Heng-Moss T."/>
            <person name="Sarath G."/>
        </authorList>
    </citation>
    <scope>NUCLEOTIDE SEQUENCE</scope>
</reference>
<keyword evidence="3 6" id="KW-1133">Transmembrane helix</keyword>
<dbReference type="RefSeq" id="XP_025415911.1">
    <property type="nucleotide sequence ID" value="XM_025560126.1"/>
</dbReference>
<evidence type="ECO:0000256" key="6">
    <source>
        <dbReference type="SAM" id="Phobius"/>
    </source>
</evidence>
<reference evidence="9" key="2">
    <citation type="submission" date="2025-04" db="UniProtKB">
        <authorList>
            <consortium name="RefSeq"/>
        </authorList>
    </citation>
    <scope>IDENTIFICATION</scope>
    <source>
        <tissue evidence="9">Whole body</tissue>
    </source>
</reference>
<organism evidence="7">
    <name type="scientific">Sipha flava</name>
    <name type="common">yellow sugarcane aphid</name>
    <dbReference type="NCBI Taxonomy" id="143950"/>
    <lineage>
        <taxon>Eukaryota</taxon>
        <taxon>Metazoa</taxon>
        <taxon>Ecdysozoa</taxon>
        <taxon>Arthropoda</taxon>
        <taxon>Hexapoda</taxon>
        <taxon>Insecta</taxon>
        <taxon>Pterygota</taxon>
        <taxon>Neoptera</taxon>
        <taxon>Paraneoptera</taxon>
        <taxon>Hemiptera</taxon>
        <taxon>Sternorrhyncha</taxon>
        <taxon>Aphidomorpha</taxon>
        <taxon>Aphidoidea</taxon>
        <taxon>Aphididae</taxon>
        <taxon>Sipha</taxon>
    </lineage>
</organism>
<protein>
    <submittedName>
        <fullName evidence="7 9">Transmembrane protein</fullName>
    </submittedName>
</protein>
<evidence type="ECO:0000256" key="3">
    <source>
        <dbReference type="ARBA" id="ARBA00022989"/>
    </source>
</evidence>
<dbReference type="PANTHER" id="PTHR31872:SF4">
    <property type="entry name" value="TRANSMEMBRANE PROTEIN 179"/>
    <property type="match status" value="1"/>
</dbReference>
<comment type="subcellular location">
    <subcellularLocation>
        <location evidence="1">Membrane</location>
        <topology evidence="1">Multi-pass membrane protein</topology>
    </subcellularLocation>
</comment>
<evidence type="ECO:0000256" key="4">
    <source>
        <dbReference type="ARBA" id="ARBA00023136"/>
    </source>
</evidence>
<evidence type="ECO:0000313" key="7">
    <source>
        <dbReference type="EMBL" id="MBY79364.1"/>
    </source>
</evidence>
<feature type="transmembrane region" description="Helical" evidence="6">
    <location>
        <begin position="113"/>
        <end position="142"/>
    </location>
</feature>
<sequence>MFDFFFNLLKIKLLSMAITNKLLLSQIAGYTIAAILSLCIIIPMSLHQDEFKGHCLLFSSGQWLEKNGQFLVNWASQAYCNYSIFVGVLLLVISSIQTYRMSIFAYKGTDSSFLLTFIDTITCALMCVFTINAALIITFGFMTWCNDMIERFPSCEMAAGNPIDILDGIDTSGFYFQLGVAQFGIWASWSCWIGLTVCTMCKLCYYHQMSNMKASMLRERQKLIDEGMAAPTRVTPYIPQTDITANKSINSNTESHQSKSIDVKH</sequence>